<dbReference type="PANTHER" id="PTHR42685:SF22">
    <property type="entry name" value="CONDITIONED MEDIUM FACTOR RECEPTOR 1"/>
    <property type="match status" value="1"/>
</dbReference>
<dbReference type="RefSeq" id="WP_248357170.1">
    <property type="nucleotide sequence ID" value="NZ_AP025591.1"/>
</dbReference>
<proteinExistence type="predicted"/>
<accession>A0ABM7X4F1</accession>
<dbReference type="Gene3D" id="3.50.50.60">
    <property type="entry name" value="FAD/NAD(P)-binding domain"/>
    <property type="match status" value="1"/>
</dbReference>
<dbReference type="SUPFAM" id="SSF51905">
    <property type="entry name" value="FAD/NAD(P)-binding domain"/>
    <property type="match status" value="1"/>
</dbReference>
<reference evidence="2" key="1">
    <citation type="journal article" date="2022" name="Int. J. Syst. Evol. Microbiol.">
        <title>Anaeromyxobacter oryzae sp. nov., Anaeromyxobacter diazotrophicus sp. nov. and Anaeromyxobacter paludicola sp. nov., isolated from paddy soils.</title>
        <authorList>
            <person name="Itoh H."/>
            <person name="Xu Z."/>
            <person name="Mise K."/>
            <person name="Masuda Y."/>
            <person name="Ushijima N."/>
            <person name="Hayakawa C."/>
            <person name="Shiratori Y."/>
            <person name="Senoo K."/>
        </authorList>
    </citation>
    <scope>NUCLEOTIDE SEQUENCE [LARGE SCALE GENOMIC DNA]</scope>
    <source>
        <strain evidence="2">Red232</strain>
    </source>
</reference>
<name>A0ABM7X4F1_9BACT</name>
<dbReference type="PANTHER" id="PTHR42685">
    <property type="entry name" value="GERANYLGERANYL DIPHOSPHATE REDUCTASE"/>
    <property type="match status" value="1"/>
</dbReference>
<gene>
    <name evidence="1" type="ORF">AMOR_56860</name>
</gene>
<evidence type="ECO:0000313" key="2">
    <source>
        <dbReference type="Proteomes" id="UP001162891"/>
    </source>
</evidence>
<protein>
    <submittedName>
        <fullName evidence="1">Oxidoreductase</fullName>
    </submittedName>
</protein>
<keyword evidence="2" id="KW-1185">Reference proteome</keyword>
<dbReference type="InterPro" id="IPR036188">
    <property type="entry name" value="FAD/NAD-bd_sf"/>
</dbReference>
<evidence type="ECO:0000313" key="1">
    <source>
        <dbReference type="EMBL" id="BDG06690.1"/>
    </source>
</evidence>
<dbReference type="PRINTS" id="PR00420">
    <property type="entry name" value="RNGMNOXGNASE"/>
</dbReference>
<dbReference type="EMBL" id="AP025591">
    <property type="protein sequence ID" value="BDG06690.1"/>
    <property type="molecule type" value="Genomic_DNA"/>
</dbReference>
<organism evidence="1 2">
    <name type="scientific">Anaeromyxobacter oryzae</name>
    <dbReference type="NCBI Taxonomy" id="2918170"/>
    <lineage>
        <taxon>Bacteria</taxon>
        <taxon>Pseudomonadati</taxon>
        <taxon>Myxococcota</taxon>
        <taxon>Myxococcia</taxon>
        <taxon>Myxococcales</taxon>
        <taxon>Cystobacterineae</taxon>
        <taxon>Anaeromyxobacteraceae</taxon>
        <taxon>Anaeromyxobacter</taxon>
    </lineage>
</organism>
<dbReference type="NCBIfam" id="NF008519">
    <property type="entry name" value="PRK11445.1"/>
    <property type="match status" value="1"/>
</dbReference>
<sequence>MYDLIVVGAGPAGATLARLAGARLRTLLVDRRTGACELGPRGAKCCGGLLAPDAQRALAALGLGLPGDALVGPQLFAVRAIDVASGRERHYPRSYLNVDRGRFDAWLRALVPPEVEVRMGVRAVALRDEGTAIAVELWGPRGPCVERARLVVGADGAGSRVRRLAFPRTPEPTTYVAIQEWFEARSADPCYTALFDAAATDFYGWAIPKADRLVIGAALPQGGDAPARFARIVAALEGAGVRHGRTLGREGTLLHRPAPAELLCGGGRVALAGEAAGFVSPSSAEGVSFALRSAAALAEALEPGLDGWFARYRARTAGLRRAIRWKSWKSPALYVPLVRRAILASGVGAMAVGESPRATPARLAALARAPR</sequence>
<dbReference type="Proteomes" id="UP001162891">
    <property type="component" value="Chromosome"/>
</dbReference>
<dbReference type="InterPro" id="IPR050407">
    <property type="entry name" value="Geranylgeranyl_reductase"/>
</dbReference>